<keyword evidence="9" id="KW-1185">Reference proteome</keyword>
<evidence type="ECO:0000256" key="5">
    <source>
        <dbReference type="ARBA" id="ARBA00022833"/>
    </source>
</evidence>
<gene>
    <name evidence="8" type="ORF">ZRA01_23100</name>
</gene>
<dbReference type="GO" id="GO:0016020">
    <property type="term" value="C:membrane"/>
    <property type="evidence" value="ECO:0007669"/>
    <property type="project" value="TreeGrafter"/>
</dbReference>
<evidence type="ECO:0000313" key="8">
    <source>
        <dbReference type="EMBL" id="GEC96237.1"/>
    </source>
</evidence>
<dbReference type="Pfam" id="PF01435">
    <property type="entry name" value="Peptidase_M48"/>
    <property type="match status" value="1"/>
</dbReference>
<dbReference type="PANTHER" id="PTHR22726">
    <property type="entry name" value="METALLOENDOPEPTIDASE OMA1"/>
    <property type="match status" value="1"/>
</dbReference>
<evidence type="ECO:0000256" key="2">
    <source>
        <dbReference type="ARBA" id="ARBA00022670"/>
    </source>
</evidence>
<comment type="cofactor">
    <cofactor evidence="1">
        <name>Zn(2+)</name>
        <dbReference type="ChEBI" id="CHEBI:29105"/>
    </cofactor>
</comment>
<evidence type="ECO:0000256" key="4">
    <source>
        <dbReference type="ARBA" id="ARBA00022801"/>
    </source>
</evidence>
<protein>
    <recommendedName>
        <fullName evidence="7">Peptidase M48 domain-containing protein</fullName>
    </recommendedName>
</protein>
<evidence type="ECO:0000256" key="1">
    <source>
        <dbReference type="ARBA" id="ARBA00001947"/>
    </source>
</evidence>
<keyword evidence="2" id="KW-0645">Protease</keyword>
<keyword evidence="4" id="KW-0378">Hydrolase</keyword>
<dbReference type="Gene3D" id="1.25.40.10">
    <property type="entry name" value="Tetratricopeptide repeat domain"/>
    <property type="match status" value="1"/>
</dbReference>
<dbReference type="GO" id="GO:0051603">
    <property type="term" value="P:proteolysis involved in protein catabolic process"/>
    <property type="evidence" value="ECO:0007669"/>
    <property type="project" value="TreeGrafter"/>
</dbReference>
<dbReference type="PANTHER" id="PTHR22726:SF1">
    <property type="entry name" value="METALLOENDOPEPTIDASE OMA1, MITOCHONDRIAL"/>
    <property type="match status" value="1"/>
</dbReference>
<organism evidence="8 9">
    <name type="scientific">Zoogloea ramigera</name>
    <dbReference type="NCBI Taxonomy" id="350"/>
    <lineage>
        <taxon>Bacteria</taxon>
        <taxon>Pseudomonadati</taxon>
        <taxon>Pseudomonadota</taxon>
        <taxon>Betaproteobacteria</taxon>
        <taxon>Rhodocyclales</taxon>
        <taxon>Zoogloeaceae</taxon>
        <taxon>Zoogloea</taxon>
    </lineage>
</organism>
<name>A0A4Y4CYX6_ZOORA</name>
<dbReference type="AlphaFoldDB" id="A0A4Y4CYX6"/>
<evidence type="ECO:0000313" key="9">
    <source>
        <dbReference type="Proteomes" id="UP000318422"/>
    </source>
</evidence>
<evidence type="ECO:0000256" key="3">
    <source>
        <dbReference type="ARBA" id="ARBA00022723"/>
    </source>
</evidence>
<dbReference type="InterPro" id="IPR001915">
    <property type="entry name" value="Peptidase_M48"/>
</dbReference>
<dbReference type="EMBL" id="BJNV01000038">
    <property type="protein sequence ID" value="GEC96237.1"/>
    <property type="molecule type" value="Genomic_DNA"/>
</dbReference>
<dbReference type="GO" id="GO:0046872">
    <property type="term" value="F:metal ion binding"/>
    <property type="evidence" value="ECO:0007669"/>
    <property type="project" value="UniProtKB-KW"/>
</dbReference>
<keyword evidence="3" id="KW-0479">Metal-binding</keyword>
<sequence length="513" mass="55321">MGLALGVEVGEGVGHGASLGGVGERLGGVAYHSIVKNRLIAALLCVALLPQGFAQTLPELGDSASADLSPLAEQRLGAQIMREIRWRDPAYLRDLEVEDYLNHLGGRLVAVSDGAGLPFQFFGVDDSSLNAFAMPGGNIGVHTGLILAAQSESELAGVMAHEVAHVTQRHIARMVGRQSETGLLMLASLLVAVLAAKSSPQMSQAAIMGGQAASMSSQLAYSRSFEHEADRIGLQNLTAAGFDVRGMSAFFERLQKNSRLYENNAPAYLRTHPLTGERISEMEGRVMQLPYRQVPDSLDFQLVRAKLKVGTVASREVLEAFERAAAAEGASTAAQYGLVRAYLSTQRLGDADRAMAQLRKGQAVSPMIDGLAAELRLAHRDPLGAAKVFREARARFPQARRLLHGELEALLEAGRPAEAFELAKAETLTRPASAGLWELRARAESALGKRLAQHRSLAEVYAIQGNYAESANQLALARAAGDGDFFEQSAVDSRLREVRVLLEEQLRETRQQR</sequence>
<keyword evidence="6" id="KW-0482">Metalloprotease</keyword>
<comment type="caution">
    <text evidence="8">The sequence shown here is derived from an EMBL/GenBank/DDBJ whole genome shotgun (WGS) entry which is preliminary data.</text>
</comment>
<feature type="domain" description="Peptidase M48" evidence="7">
    <location>
        <begin position="100"/>
        <end position="285"/>
    </location>
</feature>
<keyword evidence="5" id="KW-0862">Zinc</keyword>
<dbReference type="InterPro" id="IPR051156">
    <property type="entry name" value="Mito/Outer_Membr_Metalloprot"/>
</dbReference>
<reference evidence="8 9" key="1">
    <citation type="submission" date="2019-06" db="EMBL/GenBank/DDBJ databases">
        <title>Whole genome shotgun sequence of Zoogloea ramigera NBRC 15342.</title>
        <authorList>
            <person name="Hosoyama A."/>
            <person name="Uohara A."/>
            <person name="Ohji S."/>
            <person name="Ichikawa N."/>
        </authorList>
    </citation>
    <scope>NUCLEOTIDE SEQUENCE [LARGE SCALE GENOMIC DNA]</scope>
    <source>
        <strain evidence="8 9">NBRC 15342</strain>
    </source>
</reference>
<dbReference type="CDD" id="cd07333">
    <property type="entry name" value="M48C_bepA_like"/>
    <property type="match status" value="1"/>
</dbReference>
<dbReference type="Proteomes" id="UP000318422">
    <property type="component" value="Unassembled WGS sequence"/>
</dbReference>
<proteinExistence type="predicted"/>
<dbReference type="Gene3D" id="3.30.2010.10">
    <property type="entry name" value="Metalloproteases ('zincins'), catalytic domain"/>
    <property type="match status" value="1"/>
</dbReference>
<evidence type="ECO:0000256" key="6">
    <source>
        <dbReference type="ARBA" id="ARBA00023049"/>
    </source>
</evidence>
<dbReference type="GO" id="GO:0004222">
    <property type="term" value="F:metalloendopeptidase activity"/>
    <property type="evidence" value="ECO:0007669"/>
    <property type="project" value="InterPro"/>
</dbReference>
<evidence type="ECO:0000259" key="7">
    <source>
        <dbReference type="Pfam" id="PF01435"/>
    </source>
</evidence>
<accession>A0A4Y4CYX6</accession>
<dbReference type="InterPro" id="IPR011990">
    <property type="entry name" value="TPR-like_helical_dom_sf"/>
</dbReference>